<feature type="transmembrane region" description="Helical" evidence="2">
    <location>
        <begin position="30"/>
        <end position="47"/>
    </location>
</feature>
<evidence type="ECO:0000313" key="4">
    <source>
        <dbReference type="EMBL" id="QHT30054.1"/>
    </source>
</evidence>
<keyword evidence="2" id="KW-0812">Transmembrane</keyword>
<dbReference type="InterPro" id="IPR043915">
    <property type="entry name" value="P9_TM"/>
</dbReference>
<feature type="transmembrane region" description="Helical" evidence="2">
    <location>
        <begin position="54"/>
        <end position="72"/>
    </location>
</feature>
<feature type="region of interest" description="Disordered" evidence="1">
    <location>
        <begin position="194"/>
        <end position="228"/>
    </location>
</feature>
<feature type="domain" description="Minor capsid protein P9 transmembrane helices" evidence="3">
    <location>
        <begin position="2"/>
        <end position="68"/>
    </location>
</feature>
<evidence type="ECO:0000256" key="2">
    <source>
        <dbReference type="SAM" id="Phobius"/>
    </source>
</evidence>
<keyword evidence="2" id="KW-1133">Transmembrane helix</keyword>
<accession>A0A6C0ELJ4</accession>
<sequence>MFWFSDPTILFRPDTWYAFVPTAGMTVDESLNAVVRFTVYLSILLFFCSMQVRYFVYVPVVMAITVALHQLYPNAKKITEPFRMGTAVSSYSGDETSKPTQENPFMNPTLVDINENPNRKPASDPTDVNVRDQINKQFAQTSNLYMDTTDVFQMVQSQRNFYTVPEDDHEGLLAFLGKGAASGKLLNEGYVLTKGSMPKTPASSVERPTGAMPGETVSNPEFPTDLSR</sequence>
<name>A0A6C0ELJ4_9ZZZZ</name>
<proteinExistence type="predicted"/>
<feature type="compositionally biased region" description="Polar residues" evidence="1">
    <location>
        <begin position="89"/>
        <end position="106"/>
    </location>
</feature>
<protein>
    <recommendedName>
        <fullName evidence="3">Minor capsid protein P9 transmembrane helices domain-containing protein</fullName>
    </recommendedName>
</protein>
<reference evidence="4" key="1">
    <citation type="journal article" date="2020" name="Nature">
        <title>Giant virus diversity and host interactions through global metagenomics.</title>
        <authorList>
            <person name="Schulz F."/>
            <person name="Roux S."/>
            <person name="Paez-Espino D."/>
            <person name="Jungbluth S."/>
            <person name="Walsh D.A."/>
            <person name="Denef V.J."/>
            <person name="McMahon K.D."/>
            <person name="Konstantinidis K.T."/>
            <person name="Eloe-Fadrosh E.A."/>
            <person name="Kyrpides N.C."/>
            <person name="Woyke T."/>
        </authorList>
    </citation>
    <scope>NUCLEOTIDE SEQUENCE</scope>
    <source>
        <strain evidence="4">GVMAG-M-3300009068-25</strain>
    </source>
</reference>
<dbReference type="EMBL" id="MN738889">
    <property type="protein sequence ID" value="QHT30054.1"/>
    <property type="molecule type" value="Genomic_DNA"/>
</dbReference>
<dbReference type="Pfam" id="PF19066">
    <property type="entry name" value="P9_TM"/>
    <property type="match status" value="1"/>
</dbReference>
<keyword evidence="2" id="KW-0472">Membrane</keyword>
<dbReference type="AlphaFoldDB" id="A0A6C0ELJ4"/>
<feature type="region of interest" description="Disordered" evidence="1">
    <location>
        <begin position="89"/>
        <end position="128"/>
    </location>
</feature>
<evidence type="ECO:0000256" key="1">
    <source>
        <dbReference type="SAM" id="MobiDB-lite"/>
    </source>
</evidence>
<organism evidence="4">
    <name type="scientific">viral metagenome</name>
    <dbReference type="NCBI Taxonomy" id="1070528"/>
    <lineage>
        <taxon>unclassified sequences</taxon>
        <taxon>metagenomes</taxon>
        <taxon>organismal metagenomes</taxon>
    </lineage>
</organism>
<evidence type="ECO:0000259" key="3">
    <source>
        <dbReference type="Pfam" id="PF19066"/>
    </source>
</evidence>